<evidence type="ECO:0000313" key="6">
    <source>
        <dbReference type="EMBL" id="KAB7506123.1"/>
    </source>
</evidence>
<dbReference type="PROSITE" id="PS00678">
    <property type="entry name" value="WD_REPEATS_1"/>
    <property type="match status" value="3"/>
</dbReference>
<dbReference type="InterPro" id="IPR019775">
    <property type="entry name" value="WD40_repeat_CS"/>
</dbReference>
<dbReference type="InterPro" id="IPR036322">
    <property type="entry name" value="WD40_repeat_dom_sf"/>
</dbReference>
<dbReference type="CDD" id="cd03587">
    <property type="entry name" value="SOCS"/>
    <property type="match status" value="1"/>
</dbReference>
<dbReference type="PANTHER" id="PTHR15622:SF2">
    <property type="entry name" value="U4_U6 SMALL NUCLEAR RIBONUCLEOPROTEIN PRP4"/>
    <property type="match status" value="1"/>
</dbReference>
<proteinExistence type="predicted"/>
<evidence type="ECO:0000256" key="1">
    <source>
        <dbReference type="ARBA" id="ARBA00022574"/>
    </source>
</evidence>
<feature type="repeat" description="WD" evidence="4">
    <location>
        <begin position="296"/>
        <end position="330"/>
    </location>
</feature>
<feature type="domain" description="SOCS box" evidence="5">
    <location>
        <begin position="364"/>
        <end position="412"/>
    </location>
</feature>
<dbReference type="InterPro" id="IPR001496">
    <property type="entry name" value="SOCS_box"/>
</dbReference>
<comment type="caution">
    <text evidence="6">The sequence shown here is derived from an EMBL/GenBank/DDBJ whole genome shotgun (WGS) entry which is preliminary data.</text>
</comment>
<dbReference type="PROSITE" id="PS50225">
    <property type="entry name" value="SOCS"/>
    <property type="match status" value="1"/>
</dbReference>
<dbReference type="InterPro" id="IPR036036">
    <property type="entry name" value="SOCS_box-like_dom_sf"/>
</dbReference>
<dbReference type="InterPro" id="IPR051983">
    <property type="entry name" value="WSB_SOCS-box_domain"/>
</dbReference>
<evidence type="ECO:0000256" key="3">
    <source>
        <dbReference type="ARBA" id="ARBA00022786"/>
    </source>
</evidence>
<dbReference type="AlphaFoldDB" id="A0A5N5THN2"/>
<dbReference type="EMBL" id="SEYY01000987">
    <property type="protein sequence ID" value="KAB7506123.1"/>
    <property type="molecule type" value="Genomic_DNA"/>
</dbReference>
<dbReference type="PROSITE" id="PS50294">
    <property type="entry name" value="WD_REPEATS_REGION"/>
    <property type="match status" value="2"/>
</dbReference>
<feature type="repeat" description="WD" evidence="4">
    <location>
        <begin position="147"/>
        <end position="189"/>
    </location>
</feature>
<keyword evidence="7" id="KW-1185">Reference proteome</keyword>
<dbReference type="OrthoDB" id="17410at2759"/>
<dbReference type="InterPro" id="IPR001680">
    <property type="entry name" value="WD40_rpt"/>
</dbReference>
<dbReference type="Proteomes" id="UP000326759">
    <property type="component" value="Unassembled WGS sequence"/>
</dbReference>
<dbReference type="SMART" id="SM00320">
    <property type="entry name" value="WD40"/>
    <property type="match status" value="5"/>
</dbReference>
<evidence type="ECO:0000313" key="7">
    <source>
        <dbReference type="Proteomes" id="UP000326759"/>
    </source>
</evidence>
<name>A0A5N5THN2_9CRUS</name>
<sequence>MFKRLKLYFSERALVIGELLTGREGSDYDPISQGRFAFAPDESLFAWSCGFRKLVLVPWSKYKSRLHSQEGDSFGSSFLSERISIDAGFQVCSLAFGTGVPDGNLSHLKRDYWTRFNFSQDLTLATGHINGRIRIWDPYTGKLLLELTDHKFAVNSLAFAHDGSLRLASGSQDGTIKVWDLSDDGNMFKTLSDKTKIAFRDLSWSPNSKLLCSVGIKQKAFLWNMEEYSLHKRLVGHLNDVNASSFSPDGALVATASSDTTVIIWDTNSGEILRFLNHTSPPPGVIYMSGVNDFYVKGVSFSQNGCQLISTCSDGILRFWDLTNGNFPEEIGTGNDDDMMLLCSYSPDGGSVAVCFASGSTIFYKSPTKIPSLLHLCRTAVRKALKSSVVEEMENTLSLPRTLYPFLRYQDW</sequence>
<dbReference type="SUPFAM" id="SSF158235">
    <property type="entry name" value="SOCS box-like"/>
    <property type="match status" value="1"/>
</dbReference>
<dbReference type="PROSITE" id="PS50082">
    <property type="entry name" value="WD_REPEATS_2"/>
    <property type="match status" value="3"/>
</dbReference>
<dbReference type="Pfam" id="PF00400">
    <property type="entry name" value="WD40"/>
    <property type="match status" value="3"/>
</dbReference>
<reference evidence="6 7" key="1">
    <citation type="journal article" date="2019" name="PLoS Biol.">
        <title>Sex chromosomes control vertical transmission of feminizing Wolbachia symbionts in an isopod.</title>
        <authorList>
            <person name="Becking T."/>
            <person name="Chebbi M.A."/>
            <person name="Giraud I."/>
            <person name="Moumen B."/>
            <person name="Laverre T."/>
            <person name="Caubet Y."/>
            <person name="Peccoud J."/>
            <person name="Gilbert C."/>
            <person name="Cordaux R."/>
        </authorList>
    </citation>
    <scope>NUCLEOTIDE SEQUENCE [LARGE SCALE GENOMIC DNA]</scope>
    <source>
        <strain evidence="6">ANa2</strain>
        <tissue evidence="6">Whole body excluding digestive tract and cuticle</tissue>
    </source>
</reference>
<gene>
    <name evidence="6" type="primary">WSB1</name>
    <name evidence="6" type="ORF">Anas_02618</name>
</gene>
<dbReference type="GO" id="GO:0035556">
    <property type="term" value="P:intracellular signal transduction"/>
    <property type="evidence" value="ECO:0007669"/>
    <property type="project" value="InterPro"/>
</dbReference>
<dbReference type="InterPro" id="IPR015943">
    <property type="entry name" value="WD40/YVTN_repeat-like_dom_sf"/>
</dbReference>
<dbReference type="Gene3D" id="1.10.750.20">
    <property type="entry name" value="SOCS box"/>
    <property type="match status" value="1"/>
</dbReference>
<evidence type="ECO:0000259" key="5">
    <source>
        <dbReference type="PROSITE" id="PS50225"/>
    </source>
</evidence>
<dbReference type="Gene3D" id="2.130.10.10">
    <property type="entry name" value="YVTN repeat-like/Quinoprotein amine dehydrogenase"/>
    <property type="match status" value="3"/>
</dbReference>
<evidence type="ECO:0000256" key="4">
    <source>
        <dbReference type="PROSITE-ProRule" id="PRU00221"/>
    </source>
</evidence>
<keyword evidence="1 4" id="KW-0853">WD repeat</keyword>
<keyword evidence="3" id="KW-0833">Ubl conjugation pathway</keyword>
<dbReference type="PRINTS" id="PR00320">
    <property type="entry name" value="GPROTEINBRPT"/>
</dbReference>
<keyword evidence="2" id="KW-0677">Repeat</keyword>
<dbReference type="PANTHER" id="PTHR15622">
    <property type="entry name" value="WD40 REPEAT PROTEIN"/>
    <property type="match status" value="1"/>
</dbReference>
<organism evidence="6 7">
    <name type="scientific">Armadillidium nasatum</name>
    <dbReference type="NCBI Taxonomy" id="96803"/>
    <lineage>
        <taxon>Eukaryota</taxon>
        <taxon>Metazoa</taxon>
        <taxon>Ecdysozoa</taxon>
        <taxon>Arthropoda</taxon>
        <taxon>Crustacea</taxon>
        <taxon>Multicrustacea</taxon>
        <taxon>Malacostraca</taxon>
        <taxon>Eumalacostraca</taxon>
        <taxon>Peracarida</taxon>
        <taxon>Isopoda</taxon>
        <taxon>Oniscidea</taxon>
        <taxon>Crinocheta</taxon>
        <taxon>Armadillidiidae</taxon>
        <taxon>Armadillidium</taxon>
    </lineage>
</organism>
<dbReference type="SUPFAM" id="SSF50978">
    <property type="entry name" value="WD40 repeat-like"/>
    <property type="match status" value="1"/>
</dbReference>
<accession>A0A5N5THN2</accession>
<dbReference type="InterPro" id="IPR020472">
    <property type="entry name" value="WD40_PAC1"/>
</dbReference>
<feature type="repeat" description="WD" evidence="4">
    <location>
        <begin position="234"/>
        <end position="275"/>
    </location>
</feature>
<dbReference type="SMART" id="SM00969">
    <property type="entry name" value="SOCS_box"/>
    <property type="match status" value="1"/>
</dbReference>
<protein>
    <submittedName>
        <fullName evidence="6">WD repeat and SOCS box-containing protein 1</fullName>
    </submittedName>
</protein>
<evidence type="ECO:0000256" key="2">
    <source>
        <dbReference type="ARBA" id="ARBA00022737"/>
    </source>
</evidence>
<dbReference type="CDD" id="cd00200">
    <property type="entry name" value="WD40"/>
    <property type="match status" value="1"/>
</dbReference>
<dbReference type="GO" id="GO:0000209">
    <property type="term" value="P:protein polyubiquitination"/>
    <property type="evidence" value="ECO:0007669"/>
    <property type="project" value="TreeGrafter"/>
</dbReference>